<dbReference type="Pfam" id="PF20479">
    <property type="entry name" value="TMEM128"/>
    <property type="match status" value="1"/>
</dbReference>
<proteinExistence type="predicted"/>
<feature type="compositionally biased region" description="Low complexity" evidence="1">
    <location>
        <begin position="1"/>
        <end position="11"/>
    </location>
</feature>
<dbReference type="Proteomes" id="UP001355207">
    <property type="component" value="Chromosome 6"/>
</dbReference>
<keyword evidence="4" id="KW-1185">Reference proteome</keyword>
<dbReference type="EMBL" id="CP144103">
    <property type="protein sequence ID" value="WWC89793.1"/>
    <property type="molecule type" value="Genomic_DNA"/>
</dbReference>
<name>A0AAX4JY23_9TREE</name>
<dbReference type="GeneID" id="91095389"/>
<sequence>MSGPSTSMASSSKRRASLPSDSSETIVSSLDKPKKVGSTSALTKHGKYVVLGTLGCWYADLINAIPNVLDQESGWIRKVMIAGLSAHCATIVIFLYLVLFVPWFRGYIPDYPKWQTSARLQVIVPLLTATILLGWTSIVISLSQAGKSSILHSAIDAVKAVGNANLEQMQGGNGLGVFKSMVGATSLFVLTLGILGFIPAPSNVPVRTKKA</sequence>
<feature type="transmembrane region" description="Helical" evidence="2">
    <location>
        <begin position="123"/>
        <end position="142"/>
    </location>
</feature>
<evidence type="ECO:0000256" key="2">
    <source>
        <dbReference type="SAM" id="Phobius"/>
    </source>
</evidence>
<feature type="region of interest" description="Disordered" evidence="1">
    <location>
        <begin position="1"/>
        <end position="26"/>
    </location>
</feature>
<gene>
    <name evidence="3" type="ORF">L201_004719</name>
</gene>
<evidence type="ECO:0000313" key="4">
    <source>
        <dbReference type="Proteomes" id="UP001355207"/>
    </source>
</evidence>
<keyword evidence="2" id="KW-0472">Membrane</keyword>
<dbReference type="RefSeq" id="XP_066076556.1">
    <property type="nucleotide sequence ID" value="XM_066220459.1"/>
</dbReference>
<feature type="transmembrane region" description="Helical" evidence="2">
    <location>
        <begin position="177"/>
        <end position="198"/>
    </location>
</feature>
<feature type="transmembrane region" description="Helical" evidence="2">
    <location>
        <begin position="79"/>
        <end position="103"/>
    </location>
</feature>
<reference evidence="3 4" key="1">
    <citation type="submission" date="2024-01" db="EMBL/GenBank/DDBJ databases">
        <title>Comparative genomics of Cryptococcus and Kwoniella reveals pathogenesis evolution and contrasting modes of karyotype evolution via chromosome fusion or intercentromeric recombination.</title>
        <authorList>
            <person name="Coelho M.A."/>
            <person name="David-Palma M."/>
            <person name="Shea T."/>
            <person name="Bowers K."/>
            <person name="McGinley-Smith S."/>
            <person name="Mohammad A.W."/>
            <person name="Gnirke A."/>
            <person name="Yurkov A.M."/>
            <person name="Nowrousian M."/>
            <person name="Sun S."/>
            <person name="Cuomo C.A."/>
            <person name="Heitman J."/>
        </authorList>
    </citation>
    <scope>NUCLEOTIDE SEQUENCE [LARGE SCALE GENOMIC DNA]</scope>
    <source>
        <strain evidence="3 4">CBS 6074</strain>
    </source>
</reference>
<dbReference type="AlphaFoldDB" id="A0AAX4JY23"/>
<organism evidence="3 4">
    <name type="scientific">Kwoniella dendrophila CBS 6074</name>
    <dbReference type="NCBI Taxonomy" id="1295534"/>
    <lineage>
        <taxon>Eukaryota</taxon>
        <taxon>Fungi</taxon>
        <taxon>Dikarya</taxon>
        <taxon>Basidiomycota</taxon>
        <taxon>Agaricomycotina</taxon>
        <taxon>Tremellomycetes</taxon>
        <taxon>Tremellales</taxon>
        <taxon>Cryptococcaceae</taxon>
        <taxon>Kwoniella</taxon>
    </lineage>
</organism>
<protein>
    <submittedName>
        <fullName evidence="3">Uncharacterized protein</fullName>
    </submittedName>
</protein>
<keyword evidence="2" id="KW-0812">Transmembrane</keyword>
<evidence type="ECO:0000313" key="3">
    <source>
        <dbReference type="EMBL" id="WWC89793.1"/>
    </source>
</evidence>
<keyword evidence="2" id="KW-1133">Transmembrane helix</keyword>
<evidence type="ECO:0000256" key="1">
    <source>
        <dbReference type="SAM" id="MobiDB-lite"/>
    </source>
</evidence>
<dbReference type="InterPro" id="IPR033579">
    <property type="entry name" value="TMEM128"/>
</dbReference>
<accession>A0AAX4JY23</accession>